<evidence type="ECO:0000313" key="3">
    <source>
        <dbReference type="Proteomes" id="UP000886998"/>
    </source>
</evidence>
<feature type="region of interest" description="Disordered" evidence="1">
    <location>
        <begin position="51"/>
        <end position="80"/>
    </location>
</feature>
<comment type="caution">
    <text evidence="2">The sequence shown here is derived from an EMBL/GenBank/DDBJ whole genome shotgun (WGS) entry which is preliminary data.</text>
</comment>
<proteinExistence type="predicted"/>
<gene>
    <name evidence="2" type="ORF">TNIN_123161</name>
</gene>
<protein>
    <submittedName>
        <fullName evidence="2">Uncharacterized protein</fullName>
    </submittedName>
</protein>
<keyword evidence="3" id="KW-1185">Reference proteome</keyword>
<evidence type="ECO:0000256" key="1">
    <source>
        <dbReference type="SAM" id="MobiDB-lite"/>
    </source>
</evidence>
<feature type="compositionally biased region" description="Polar residues" evidence="1">
    <location>
        <begin position="51"/>
        <end position="68"/>
    </location>
</feature>
<accession>A0A8X7C271</accession>
<reference evidence="2" key="1">
    <citation type="submission" date="2020-08" db="EMBL/GenBank/DDBJ databases">
        <title>Multicomponent nature underlies the extraordinary mechanical properties of spider dragline silk.</title>
        <authorList>
            <person name="Kono N."/>
            <person name="Nakamura H."/>
            <person name="Mori M."/>
            <person name="Yoshida Y."/>
            <person name="Ohtoshi R."/>
            <person name="Malay A.D."/>
            <person name="Moran D.A.P."/>
            <person name="Tomita M."/>
            <person name="Numata K."/>
            <person name="Arakawa K."/>
        </authorList>
    </citation>
    <scope>NUCLEOTIDE SEQUENCE</scope>
</reference>
<dbReference type="AlphaFoldDB" id="A0A8X7C271"/>
<dbReference type="EMBL" id="BMAV01007309">
    <property type="protein sequence ID" value="GFY50074.1"/>
    <property type="molecule type" value="Genomic_DNA"/>
</dbReference>
<dbReference type="Proteomes" id="UP000886998">
    <property type="component" value="Unassembled WGS sequence"/>
</dbReference>
<sequence length="120" mass="13318">MKSLFEAEATSSSIHWGLCLWDLTEYLHSPIITTIISKTLPSAPSEIEIRVNSSNLPRANQRQRSSQRTPKEGGPADSVAPELINIVQGNFCSYRCPPTVHLKMPPRSQDTQEERSGQNG</sequence>
<name>A0A8X7C271_9ARAC</name>
<organism evidence="2 3">
    <name type="scientific">Trichonephila inaurata madagascariensis</name>
    <dbReference type="NCBI Taxonomy" id="2747483"/>
    <lineage>
        <taxon>Eukaryota</taxon>
        <taxon>Metazoa</taxon>
        <taxon>Ecdysozoa</taxon>
        <taxon>Arthropoda</taxon>
        <taxon>Chelicerata</taxon>
        <taxon>Arachnida</taxon>
        <taxon>Araneae</taxon>
        <taxon>Araneomorphae</taxon>
        <taxon>Entelegynae</taxon>
        <taxon>Araneoidea</taxon>
        <taxon>Nephilidae</taxon>
        <taxon>Trichonephila</taxon>
        <taxon>Trichonephila inaurata</taxon>
    </lineage>
</organism>
<evidence type="ECO:0000313" key="2">
    <source>
        <dbReference type="EMBL" id="GFY50074.1"/>
    </source>
</evidence>